<feature type="transmembrane region" description="Helical" evidence="8">
    <location>
        <begin position="367"/>
        <end position="387"/>
    </location>
</feature>
<evidence type="ECO:0000256" key="1">
    <source>
        <dbReference type="ARBA" id="ARBA00004651"/>
    </source>
</evidence>
<feature type="region of interest" description="Disordered" evidence="7">
    <location>
        <begin position="456"/>
        <end position="478"/>
    </location>
</feature>
<keyword evidence="2" id="KW-1003">Cell membrane</keyword>
<gene>
    <name evidence="11" type="ORF">GCM10009836_18650</name>
</gene>
<sequence>MVDELNPAERLANRLRATLRRDARKLLSPGPPTLPMLMVGPEVPDDARVQEVLDFCMRVGEVQLSSGESVAVVTDLMLRLAEACGLPAVDVDITFTSITICCHRGNVASPVTSMRLVRYRTLDLTRLGAVDAVVEDLEAGRTDLRRASPRLTEAIERRHPYPRWTATAGWGLLAGAVAVLLGGGAVTAVTAFLVTGAIDRVGRLLSRWGLPAFFLQVVGGLLATTVTIGLFATGVLPPGTRPSLVVAASITVLLSGLSVVGTVQDAISGYYVTSAGRVAEVALLSAGLLVGVVLGLKFGFTVGVALDVAGTVSVSAGRFGLSVVLGAVGAAGYALAGYAPLRSLAVAAMAGAIGWGVYSGLNSYVGIGAIAATGIAAIVVGAGAGLLRRTSQVPSLVVTLAGITPLLPGLTAYRGFYQLAVEGLSEGLATVTLALATGLALAAGVTFGEFVTGPRRRSGSAATVTEGSSQPANPPSGQ</sequence>
<evidence type="ECO:0000256" key="4">
    <source>
        <dbReference type="ARBA" id="ARBA00022989"/>
    </source>
</evidence>
<evidence type="ECO:0000256" key="3">
    <source>
        <dbReference type="ARBA" id="ARBA00022692"/>
    </source>
</evidence>
<dbReference type="Pfam" id="PF12821">
    <property type="entry name" value="ThrE_2"/>
    <property type="match status" value="1"/>
</dbReference>
<dbReference type="InterPro" id="IPR010619">
    <property type="entry name" value="ThrE-like_N"/>
</dbReference>
<evidence type="ECO:0000256" key="5">
    <source>
        <dbReference type="ARBA" id="ARBA00023136"/>
    </source>
</evidence>
<feature type="transmembrane region" description="Helical" evidence="8">
    <location>
        <begin position="275"/>
        <end position="296"/>
    </location>
</feature>
<dbReference type="Pfam" id="PF06738">
    <property type="entry name" value="ThrE"/>
    <property type="match status" value="1"/>
</dbReference>
<evidence type="ECO:0000256" key="2">
    <source>
        <dbReference type="ARBA" id="ARBA00022475"/>
    </source>
</evidence>
<organism evidence="11 12">
    <name type="scientific">Pseudonocardia ailaonensis</name>
    <dbReference type="NCBI Taxonomy" id="367279"/>
    <lineage>
        <taxon>Bacteria</taxon>
        <taxon>Bacillati</taxon>
        <taxon>Actinomycetota</taxon>
        <taxon>Actinomycetes</taxon>
        <taxon>Pseudonocardiales</taxon>
        <taxon>Pseudonocardiaceae</taxon>
        <taxon>Pseudonocardia</taxon>
    </lineage>
</organism>
<keyword evidence="12" id="KW-1185">Reference proteome</keyword>
<evidence type="ECO:0000256" key="6">
    <source>
        <dbReference type="ARBA" id="ARBA00034125"/>
    </source>
</evidence>
<evidence type="ECO:0000313" key="12">
    <source>
        <dbReference type="Proteomes" id="UP001500449"/>
    </source>
</evidence>
<proteinExistence type="inferred from homology"/>
<dbReference type="InterPro" id="IPR050539">
    <property type="entry name" value="ThrE_Dicarb/AminoAcid_Exp"/>
</dbReference>
<comment type="similarity">
    <text evidence="6">Belongs to the ThrE exporter (TC 2.A.79) family.</text>
</comment>
<dbReference type="PANTHER" id="PTHR34390:SF2">
    <property type="entry name" value="SUCCINATE TRANSPORTER SUBUNIT YJJP-RELATED"/>
    <property type="match status" value="1"/>
</dbReference>
<feature type="domain" description="Threonine/serine exporter-like N-terminal" evidence="9">
    <location>
        <begin position="54"/>
        <end position="298"/>
    </location>
</feature>
<dbReference type="InterPro" id="IPR024528">
    <property type="entry name" value="ThrE_2"/>
</dbReference>
<feature type="transmembrane region" description="Helical" evidence="8">
    <location>
        <begin position="210"/>
        <end position="232"/>
    </location>
</feature>
<feature type="transmembrane region" description="Helical" evidence="8">
    <location>
        <begin position="428"/>
        <end position="448"/>
    </location>
</feature>
<dbReference type="EMBL" id="BAAAQK010000005">
    <property type="protein sequence ID" value="GAA1839734.1"/>
    <property type="molecule type" value="Genomic_DNA"/>
</dbReference>
<evidence type="ECO:0000259" key="9">
    <source>
        <dbReference type="Pfam" id="PF06738"/>
    </source>
</evidence>
<feature type="transmembrane region" description="Helical" evidence="8">
    <location>
        <begin position="396"/>
        <end position="416"/>
    </location>
</feature>
<feature type="compositionally biased region" description="Polar residues" evidence="7">
    <location>
        <begin position="460"/>
        <end position="471"/>
    </location>
</feature>
<feature type="transmembrane region" description="Helical" evidence="8">
    <location>
        <begin position="244"/>
        <end position="263"/>
    </location>
</feature>
<protein>
    <submittedName>
        <fullName evidence="11">Threonine/serine exporter family protein</fullName>
    </submittedName>
</protein>
<dbReference type="Proteomes" id="UP001500449">
    <property type="component" value="Unassembled WGS sequence"/>
</dbReference>
<evidence type="ECO:0000256" key="7">
    <source>
        <dbReference type="SAM" id="MobiDB-lite"/>
    </source>
</evidence>
<evidence type="ECO:0000313" key="11">
    <source>
        <dbReference type="EMBL" id="GAA1839734.1"/>
    </source>
</evidence>
<dbReference type="PANTHER" id="PTHR34390">
    <property type="entry name" value="UPF0442 PROTEIN YJJB-RELATED"/>
    <property type="match status" value="1"/>
</dbReference>
<reference evidence="11 12" key="1">
    <citation type="journal article" date="2019" name="Int. J. Syst. Evol. Microbiol.">
        <title>The Global Catalogue of Microorganisms (GCM) 10K type strain sequencing project: providing services to taxonomists for standard genome sequencing and annotation.</title>
        <authorList>
            <consortium name="The Broad Institute Genomics Platform"/>
            <consortium name="The Broad Institute Genome Sequencing Center for Infectious Disease"/>
            <person name="Wu L."/>
            <person name="Ma J."/>
        </authorList>
    </citation>
    <scope>NUCLEOTIDE SEQUENCE [LARGE SCALE GENOMIC DNA]</scope>
    <source>
        <strain evidence="11 12">JCM 16009</strain>
    </source>
</reference>
<comment type="subcellular location">
    <subcellularLocation>
        <location evidence="1">Cell membrane</location>
        <topology evidence="1">Multi-pass membrane protein</topology>
    </subcellularLocation>
</comment>
<feature type="transmembrane region" description="Helical" evidence="8">
    <location>
        <begin position="170"/>
        <end position="198"/>
    </location>
</feature>
<keyword evidence="4 8" id="KW-1133">Transmembrane helix</keyword>
<keyword evidence="5 8" id="KW-0472">Membrane</keyword>
<keyword evidence="3 8" id="KW-0812">Transmembrane</keyword>
<name>A0ABN2MV18_9PSEU</name>
<evidence type="ECO:0000259" key="10">
    <source>
        <dbReference type="Pfam" id="PF12821"/>
    </source>
</evidence>
<accession>A0ABN2MV18</accession>
<comment type="caution">
    <text evidence="11">The sequence shown here is derived from an EMBL/GenBank/DDBJ whole genome shotgun (WGS) entry which is preliminary data.</text>
</comment>
<dbReference type="RefSeq" id="WP_344414565.1">
    <property type="nucleotide sequence ID" value="NZ_BAAAQK010000005.1"/>
</dbReference>
<feature type="domain" description="Threonine/Serine exporter ThrE" evidence="10">
    <location>
        <begin position="323"/>
        <end position="450"/>
    </location>
</feature>
<evidence type="ECO:0000256" key="8">
    <source>
        <dbReference type="SAM" id="Phobius"/>
    </source>
</evidence>
<feature type="transmembrane region" description="Helical" evidence="8">
    <location>
        <begin position="316"/>
        <end position="336"/>
    </location>
</feature>